<keyword evidence="1" id="KW-0812">Transmembrane</keyword>
<dbReference type="EMBL" id="JANJYJ010000010">
    <property type="protein sequence ID" value="KAK3184967.1"/>
    <property type="molecule type" value="Genomic_DNA"/>
</dbReference>
<dbReference type="Proteomes" id="UP001281410">
    <property type="component" value="Unassembled WGS sequence"/>
</dbReference>
<feature type="transmembrane region" description="Helical" evidence="1">
    <location>
        <begin position="19"/>
        <end position="35"/>
    </location>
</feature>
<name>A0AAE0DT61_9ROSI</name>
<organism evidence="2 3">
    <name type="scientific">Dipteronia sinensis</name>
    <dbReference type="NCBI Taxonomy" id="43782"/>
    <lineage>
        <taxon>Eukaryota</taxon>
        <taxon>Viridiplantae</taxon>
        <taxon>Streptophyta</taxon>
        <taxon>Embryophyta</taxon>
        <taxon>Tracheophyta</taxon>
        <taxon>Spermatophyta</taxon>
        <taxon>Magnoliopsida</taxon>
        <taxon>eudicotyledons</taxon>
        <taxon>Gunneridae</taxon>
        <taxon>Pentapetalae</taxon>
        <taxon>rosids</taxon>
        <taxon>malvids</taxon>
        <taxon>Sapindales</taxon>
        <taxon>Sapindaceae</taxon>
        <taxon>Hippocastanoideae</taxon>
        <taxon>Acereae</taxon>
        <taxon>Dipteronia</taxon>
    </lineage>
</organism>
<evidence type="ECO:0000313" key="2">
    <source>
        <dbReference type="EMBL" id="KAK3184967.1"/>
    </source>
</evidence>
<dbReference type="AlphaFoldDB" id="A0AAE0DT61"/>
<protein>
    <submittedName>
        <fullName evidence="2">Uncharacterized protein</fullName>
    </submittedName>
</protein>
<gene>
    <name evidence="2" type="ORF">Dsin_032253</name>
</gene>
<comment type="caution">
    <text evidence="2">The sequence shown here is derived from an EMBL/GenBank/DDBJ whole genome shotgun (WGS) entry which is preliminary data.</text>
</comment>
<proteinExistence type="predicted"/>
<keyword evidence="1" id="KW-1133">Transmembrane helix</keyword>
<keyword evidence="3" id="KW-1185">Reference proteome</keyword>
<keyword evidence="1" id="KW-0472">Membrane</keyword>
<evidence type="ECO:0000313" key="3">
    <source>
        <dbReference type="Proteomes" id="UP001281410"/>
    </source>
</evidence>
<feature type="non-terminal residue" evidence="2">
    <location>
        <position position="109"/>
    </location>
</feature>
<accession>A0AAE0DT61</accession>
<sequence length="109" mass="13025">MWTIIFIYFDSKYMHLSKLFHNLWSTFFVMIYFISERTDSRKTRCMISYVGLFVFLCPDNFHPSLETQLYCSSQFVIIEYLLVGIYSLHLCSRLPVSMFGHMIYIAIFG</sequence>
<evidence type="ECO:0000256" key="1">
    <source>
        <dbReference type="SAM" id="Phobius"/>
    </source>
</evidence>
<reference evidence="2" key="1">
    <citation type="journal article" date="2023" name="Plant J.">
        <title>Genome sequences and population genomics provide insights into the demographic history, inbreeding, and mutation load of two 'living fossil' tree species of Dipteronia.</title>
        <authorList>
            <person name="Feng Y."/>
            <person name="Comes H.P."/>
            <person name="Chen J."/>
            <person name="Zhu S."/>
            <person name="Lu R."/>
            <person name="Zhang X."/>
            <person name="Li P."/>
            <person name="Qiu J."/>
            <person name="Olsen K.M."/>
            <person name="Qiu Y."/>
        </authorList>
    </citation>
    <scope>NUCLEOTIDE SEQUENCE</scope>
    <source>
        <strain evidence="2">NBL</strain>
    </source>
</reference>